<dbReference type="InterPro" id="IPR011008">
    <property type="entry name" value="Dimeric_a/b-barrel"/>
</dbReference>
<sequence length="107" mass="12109">MAHIVVISRIQVKHGQREAALEALREEIEASHHEDGVVKFALHEDPEDALKLLMVEVYRAEEDIDSHYKQPYFLELVNRMGELFDGLPTADRFVGLPFGDPAKGQLA</sequence>
<dbReference type="Proteomes" id="UP001141659">
    <property type="component" value="Unassembled WGS sequence"/>
</dbReference>
<proteinExistence type="predicted"/>
<organism evidence="2 3">
    <name type="scientific">Mycolicibacterium porcinum</name>
    <dbReference type="NCBI Taxonomy" id="39693"/>
    <lineage>
        <taxon>Bacteria</taxon>
        <taxon>Bacillati</taxon>
        <taxon>Actinomycetota</taxon>
        <taxon>Actinomycetes</taxon>
        <taxon>Mycobacteriales</taxon>
        <taxon>Mycobacteriaceae</taxon>
        <taxon>Mycolicibacterium</taxon>
    </lineage>
</organism>
<dbReference type="RefSeq" id="WP_160117217.1">
    <property type="nucleotide sequence ID" value="NZ_JACKVC010000006.1"/>
</dbReference>
<dbReference type="AlphaFoldDB" id="A0AAW5STQ5"/>
<keyword evidence="2" id="KW-0503">Monooxygenase</keyword>
<dbReference type="EMBL" id="JACKVC010000006">
    <property type="protein sequence ID" value="MCV7386480.1"/>
    <property type="molecule type" value="Genomic_DNA"/>
</dbReference>
<dbReference type="Pfam" id="PF03992">
    <property type="entry name" value="ABM"/>
    <property type="match status" value="1"/>
</dbReference>
<dbReference type="SUPFAM" id="SSF54909">
    <property type="entry name" value="Dimeric alpha+beta barrel"/>
    <property type="match status" value="1"/>
</dbReference>
<dbReference type="PANTHER" id="PTHR33336">
    <property type="entry name" value="QUINOL MONOOXYGENASE YGIN-RELATED"/>
    <property type="match status" value="1"/>
</dbReference>
<gene>
    <name evidence="2" type="ORF">H5P34_00265</name>
</gene>
<dbReference type="PROSITE" id="PS51725">
    <property type="entry name" value="ABM"/>
    <property type="match status" value="1"/>
</dbReference>
<dbReference type="GO" id="GO:0004497">
    <property type="term" value="F:monooxygenase activity"/>
    <property type="evidence" value="ECO:0007669"/>
    <property type="project" value="UniProtKB-KW"/>
</dbReference>
<evidence type="ECO:0000313" key="2">
    <source>
        <dbReference type="EMBL" id="MCV7386480.1"/>
    </source>
</evidence>
<comment type="caution">
    <text evidence="2">The sequence shown here is derived from an EMBL/GenBank/DDBJ whole genome shotgun (WGS) entry which is preliminary data.</text>
</comment>
<keyword evidence="2" id="KW-0560">Oxidoreductase</keyword>
<protein>
    <submittedName>
        <fullName evidence="2">Antibiotic biosynthesis monooxygenase</fullName>
    </submittedName>
</protein>
<name>A0AAW5STQ5_9MYCO</name>
<reference evidence="2" key="2">
    <citation type="journal article" date="2022" name="BMC Genomics">
        <title>Comparative genome analysis of mycobacteria focusing on tRNA and non-coding RNA.</title>
        <authorList>
            <person name="Behra P.R.K."/>
            <person name="Pettersson B.M.F."/>
            <person name="Ramesh M."/>
            <person name="Das S."/>
            <person name="Dasgupta S."/>
            <person name="Kirsebom L.A."/>
        </authorList>
    </citation>
    <scope>NUCLEOTIDE SEQUENCE</scope>
    <source>
        <strain evidence="2">DSM 44242</strain>
    </source>
</reference>
<evidence type="ECO:0000259" key="1">
    <source>
        <dbReference type="PROSITE" id="PS51725"/>
    </source>
</evidence>
<dbReference type="InterPro" id="IPR050744">
    <property type="entry name" value="AI-2_Isomerase_LsrG"/>
</dbReference>
<accession>A0AAW5STQ5</accession>
<feature type="domain" description="ABM" evidence="1">
    <location>
        <begin position="4"/>
        <end position="93"/>
    </location>
</feature>
<dbReference type="Gene3D" id="3.30.70.100">
    <property type="match status" value="1"/>
</dbReference>
<dbReference type="InterPro" id="IPR007138">
    <property type="entry name" value="ABM_dom"/>
</dbReference>
<evidence type="ECO:0000313" key="3">
    <source>
        <dbReference type="Proteomes" id="UP001141659"/>
    </source>
</evidence>
<reference evidence="2" key="1">
    <citation type="submission" date="2020-07" db="EMBL/GenBank/DDBJ databases">
        <authorList>
            <person name="Pettersson B.M.F."/>
            <person name="Behra P.R.K."/>
            <person name="Ramesh M."/>
            <person name="Das S."/>
            <person name="Dasgupta S."/>
            <person name="Kirsebom L.A."/>
        </authorList>
    </citation>
    <scope>NUCLEOTIDE SEQUENCE</scope>
    <source>
        <strain evidence="2">DSM 44242</strain>
    </source>
</reference>
<dbReference type="PANTHER" id="PTHR33336:SF15">
    <property type="entry name" value="ABM DOMAIN-CONTAINING PROTEIN"/>
    <property type="match status" value="1"/>
</dbReference>